<dbReference type="PATRIC" id="fig|1245469.3.peg.3228"/>
<dbReference type="Proteomes" id="UP000011841">
    <property type="component" value="Chromosome"/>
</dbReference>
<keyword evidence="2" id="KW-1185">Reference proteome</keyword>
<dbReference type="KEGG" id="aol:S58_31560"/>
<dbReference type="AlphaFoldDB" id="M4Z6W9"/>
<dbReference type="EMBL" id="AP012603">
    <property type="protein sequence ID" value="BAM89154.1"/>
    <property type="molecule type" value="Genomic_DNA"/>
</dbReference>
<dbReference type="STRING" id="1245469.S58_31560"/>
<dbReference type="HOGENOM" id="CLU_075308_0_0_5"/>
<evidence type="ECO:0000313" key="1">
    <source>
        <dbReference type="EMBL" id="BAM89154.1"/>
    </source>
</evidence>
<evidence type="ECO:0000313" key="2">
    <source>
        <dbReference type="Proteomes" id="UP000011841"/>
    </source>
</evidence>
<sequence>MATLITINVINKSLNAQNFFFFQQPAVYSGGPQVYTNSLYSQTLLPNATSGAVLTFSMILQYYAGAAQQVQPPQVGQPSGQLAAIQPINLTPASGGAPTNNTTQMTVSPSLGLSVPVSTAGPQPGSFRIVTPTFNPVLAQYNAGSAVQSVSGAITLSNFVTVQPTSNLDCQPVIIFYVQTGNYTAGTVMNFTSSSINAAVCDATPGYTTFNVTYNADGTWTVKNMALARLADGQVGLVERSSGGTSLIGAAGPNADVKNEAGTAVISTGTAANFNLPVTITNLSNPGAIHRLSEYQVGPTGGPYRGSMCTAIDATTATGTFSS</sequence>
<dbReference type="GeneID" id="301817016"/>
<dbReference type="RefSeq" id="WP_015666275.1">
    <property type="nucleotide sequence ID" value="NC_020453.1"/>
</dbReference>
<protein>
    <submittedName>
        <fullName evidence="1">Uncharacterized protein</fullName>
    </submittedName>
</protein>
<reference evidence="1 2" key="1">
    <citation type="journal article" date="2013" name="Appl. Environ. Microbiol.">
        <title>Genome analysis suggests that the soil oligotrophic bacterium Agromonas oligotrophica (Bradyrhizobium oligotrophicum) is a nitrogen-fixing symbiont of Aeschynomene indica.</title>
        <authorList>
            <person name="Okubo T."/>
            <person name="Fukushima S."/>
            <person name="Itakura M."/>
            <person name="Oshima K."/>
            <person name="Longtonglang A."/>
            <person name="Teaumroong N."/>
            <person name="Mitsui H."/>
            <person name="Hattori M."/>
            <person name="Hattori R."/>
            <person name="Hattori T."/>
            <person name="Minamisawa K."/>
        </authorList>
    </citation>
    <scope>NUCLEOTIDE SEQUENCE [LARGE SCALE GENOMIC DNA]</scope>
    <source>
        <strain evidence="1 2">S58</strain>
    </source>
</reference>
<gene>
    <name evidence="1" type="ORF">S58_31560</name>
</gene>
<organism evidence="1 2">
    <name type="scientific">Bradyrhizobium oligotrophicum S58</name>
    <dbReference type="NCBI Taxonomy" id="1245469"/>
    <lineage>
        <taxon>Bacteria</taxon>
        <taxon>Pseudomonadati</taxon>
        <taxon>Pseudomonadota</taxon>
        <taxon>Alphaproteobacteria</taxon>
        <taxon>Hyphomicrobiales</taxon>
        <taxon>Nitrobacteraceae</taxon>
        <taxon>Bradyrhizobium</taxon>
    </lineage>
</organism>
<accession>M4Z6W9</accession>
<dbReference type="eggNOG" id="ENOG502ZBAV">
    <property type="taxonomic scope" value="Bacteria"/>
</dbReference>
<proteinExistence type="predicted"/>
<name>M4Z6W9_9BRAD</name>
<dbReference type="OrthoDB" id="1437448at2"/>